<reference evidence="1" key="2">
    <citation type="submission" date="2023-05" db="EMBL/GenBank/DDBJ databases">
        <authorList>
            <consortium name="Lawrence Berkeley National Laboratory"/>
            <person name="Steindorff A."/>
            <person name="Hensen N."/>
            <person name="Bonometti L."/>
            <person name="Westerberg I."/>
            <person name="Brannstrom I.O."/>
            <person name="Guillou S."/>
            <person name="Cros-Aarteil S."/>
            <person name="Calhoun S."/>
            <person name="Haridas S."/>
            <person name="Kuo A."/>
            <person name="Mondo S."/>
            <person name="Pangilinan J."/>
            <person name="Riley R."/>
            <person name="Labutti K."/>
            <person name="Andreopoulos B."/>
            <person name="Lipzen A."/>
            <person name="Chen C."/>
            <person name="Yanf M."/>
            <person name="Daum C."/>
            <person name="Ng V."/>
            <person name="Clum A."/>
            <person name="Ohm R."/>
            <person name="Martin F."/>
            <person name="Silar P."/>
            <person name="Natvig D."/>
            <person name="Lalanne C."/>
            <person name="Gautier V."/>
            <person name="Ament-Velasquez S.L."/>
            <person name="Kruys A."/>
            <person name="Hutchinson M.I."/>
            <person name="Powell A.J."/>
            <person name="Barry K."/>
            <person name="Miller A.N."/>
            <person name="Grigoriev I.V."/>
            <person name="Debuchy R."/>
            <person name="Gladieux P."/>
            <person name="Thoren M.H."/>
            <person name="Johannesson H."/>
        </authorList>
    </citation>
    <scope>NUCLEOTIDE SEQUENCE</scope>
    <source>
        <strain evidence="1">CBS 990.96</strain>
    </source>
</reference>
<comment type="caution">
    <text evidence="1">The sequence shown here is derived from an EMBL/GenBank/DDBJ whole genome shotgun (WGS) entry which is preliminary data.</text>
</comment>
<accession>A0AAN7BHF0</accession>
<name>A0AAN7BHF0_9PEZI</name>
<protein>
    <submittedName>
        <fullName evidence="1">Uncharacterized protein</fullName>
    </submittedName>
</protein>
<dbReference type="Proteomes" id="UP001301958">
    <property type="component" value="Unassembled WGS sequence"/>
</dbReference>
<gene>
    <name evidence="1" type="ORF">QBC38DRAFT_503228</name>
</gene>
<evidence type="ECO:0000313" key="2">
    <source>
        <dbReference type="Proteomes" id="UP001301958"/>
    </source>
</evidence>
<reference evidence="1" key="1">
    <citation type="journal article" date="2023" name="Mol. Phylogenet. Evol.">
        <title>Genome-scale phylogeny and comparative genomics of the fungal order Sordariales.</title>
        <authorList>
            <person name="Hensen N."/>
            <person name="Bonometti L."/>
            <person name="Westerberg I."/>
            <person name="Brannstrom I.O."/>
            <person name="Guillou S."/>
            <person name="Cros-Aarteil S."/>
            <person name="Calhoun S."/>
            <person name="Haridas S."/>
            <person name="Kuo A."/>
            <person name="Mondo S."/>
            <person name="Pangilinan J."/>
            <person name="Riley R."/>
            <person name="LaButti K."/>
            <person name="Andreopoulos B."/>
            <person name="Lipzen A."/>
            <person name="Chen C."/>
            <person name="Yan M."/>
            <person name="Daum C."/>
            <person name="Ng V."/>
            <person name="Clum A."/>
            <person name="Steindorff A."/>
            <person name="Ohm R.A."/>
            <person name="Martin F."/>
            <person name="Silar P."/>
            <person name="Natvig D.O."/>
            <person name="Lalanne C."/>
            <person name="Gautier V."/>
            <person name="Ament-Velasquez S.L."/>
            <person name="Kruys A."/>
            <person name="Hutchinson M.I."/>
            <person name="Powell A.J."/>
            <person name="Barry K."/>
            <person name="Miller A.N."/>
            <person name="Grigoriev I.V."/>
            <person name="Debuchy R."/>
            <person name="Gladieux P."/>
            <person name="Hiltunen Thoren M."/>
            <person name="Johannesson H."/>
        </authorList>
    </citation>
    <scope>NUCLEOTIDE SEQUENCE</scope>
    <source>
        <strain evidence="1">CBS 990.96</strain>
    </source>
</reference>
<dbReference type="EMBL" id="MU865430">
    <property type="protein sequence ID" value="KAK4223333.1"/>
    <property type="molecule type" value="Genomic_DNA"/>
</dbReference>
<dbReference type="AlphaFoldDB" id="A0AAN7BHF0"/>
<organism evidence="1 2">
    <name type="scientific">Podospora fimiseda</name>
    <dbReference type="NCBI Taxonomy" id="252190"/>
    <lineage>
        <taxon>Eukaryota</taxon>
        <taxon>Fungi</taxon>
        <taxon>Dikarya</taxon>
        <taxon>Ascomycota</taxon>
        <taxon>Pezizomycotina</taxon>
        <taxon>Sordariomycetes</taxon>
        <taxon>Sordariomycetidae</taxon>
        <taxon>Sordariales</taxon>
        <taxon>Podosporaceae</taxon>
        <taxon>Podospora</taxon>
    </lineage>
</organism>
<evidence type="ECO:0000313" key="1">
    <source>
        <dbReference type="EMBL" id="KAK4223333.1"/>
    </source>
</evidence>
<proteinExistence type="predicted"/>
<keyword evidence="2" id="KW-1185">Reference proteome</keyword>
<sequence>MRQLKTTALSYRSHGDNTTGAPTAIMAPNAGPDVDKELQLAKALVLETQTAEEIEGESWEATMLPDVHYMEVQTQIQWRSGSQSFRLAPGDFVPDGQLHRSFSLRQDRRLHWQASARWSHDASRCPDADNSTR</sequence>